<reference evidence="2" key="1">
    <citation type="journal article" date="2020" name="Stud. Mycol.">
        <title>101 Dothideomycetes genomes: a test case for predicting lifestyles and emergence of pathogens.</title>
        <authorList>
            <person name="Haridas S."/>
            <person name="Albert R."/>
            <person name="Binder M."/>
            <person name="Bloem J."/>
            <person name="Labutti K."/>
            <person name="Salamov A."/>
            <person name="Andreopoulos B."/>
            <person name="Baker S."/>
            <person name="Barry K."/>
            <person name="Bills G."/>
            <person name="Bluhm B."/>
            <person name="Cannon C."/>
            <person name="Castanera R."/>
            <person name="Culley D."/>
            <person name="Daum C."/>
            <person name="Ezra D."/>
            <person name="Gonzalez J."/>
            <person name="Henrissat B."/>
            <person name="Kuo A."/>
            <person name="Liang C."/>
            <person name="Lipzen A."/>
            <person name="Lutzoni F."/>
            <person name="Magnuson J."/>
            <person name="Mondo S."/>
            <person name="Nolan M."/>
            <person name="Ohm R."/>
            <person name="Pangilinan J."/>
            <person name="Park H.-J."/>
            <person name="Ramirez L."/>
            <person name="Alfaro M."/>
            <person name="Sun H."/>
            <person name="Tritt A."/>
            <person name="Yoshinaga Y."/>
            <person name="Zwiers L.-H."/>
            <person name="Turgeon B."/>
            <person name="Goodwin S."/>
            <person name="Spatafora J."/>
            <person name="Crous P."/>
            <person name="Grigoriev I."/>
        </authorList>
    </citation>
    <scope>NUCLEOTIDE SEQUENCE</scope>
    <source>
        <strain evidence="2">SCOH1-5</strain>
    </source>
</reference>
<gene>
    <name evidence="2" type="ORF">CERZMDRAFT_99414</name>
</gene>
<sequence length="108" mass="11612">MTYERLPQLRPPCLFVYGSKSHFKSSHAKGRKEKTDVTGTATGGSGGVAEGMVKDVVTNGSHFVPFERPDAIAELADGDWTHWVNKIWGKQASSSAGKKQPPGPSSKL</sequence>
<evidence type="ECO:0000256" key="1">
    <source>
        <dbReference type="SAM" id="MobiDB-lite"/>
    </source>
</evidence>
<dbReference type="EMBL" id="ML992681">
    <property type="protein sequence ID" value="KAF2210350.1"/>
    <property type="molecule type" value="Genomic_DNA"/>
</dbReference>
<name>A0A6A6FAA1_9PEZI</name>
<evidence type="ECO:0008006" key="4">
    <source>
        <dbReference type="Google" id="ProtNLM"/>
    </source>
</evidence>
<evidence type="ECO:0000313" key="3">
    <source>
        <dbReference type="Proteomes" id="UP000799539"/>
    </source>
</evidence>
<keyword evidence="3" id="KW-1185">Reference proteome</keyword>
<dbReference type="Proteomes" id="UP000799539">
    <property type="component" value="Unassembled WGS sequence"/>
</dbReference>
<organism evidence="2 3">
    <name type="scientific">Cercospora zeae-maydis SCOH1-5</name>
    <dbReference type="NCBI Taxonomy" id="717836"/>
    <lineage>
        <taxon>Eukaryota</taxon>
        <taxon>Fungi</taxon>
        <taxon>Dikarya</taxon>
        <taxon>Ascomycota</taxon>
        <taxon>Pezizomycotina</taxon>
        <taxon>Dothideomycetes</taxon>
        <taxon>Dothideomycetidae</taxon>
        <taxon>Mycosphaerellales</taxon>
        <taxon>Mycosphaerellaceae</taxon>
        <taxon>Cercospora</taxon>
    </lineage>
</organism>
<dbReference type="OrthoDB" id="94039at2759"/>
<evidence type="ECO:0000313" key="2">
    <source>
        <dbReference type="EMBL" id="KAF2210350.1"/>
    </source>
</evidence>
<accession>A0A6A6FAA1</accession>
<feature type="region of interest" description="Disordered" evidence="1">
    <location>
        <begin position="23"/>
        <end position="49"/>
    </location>
</feature>
<protein>
    <recommendedName>
        <fullName evidence="4">Serine hydrolase FSH domain-containing protein</fullName>
    </recommendedName>
</protein>
<proteinExistence type="predicted"/>
<dbReference type="AlphaFoldDB" id="A0A6A6FAA1"/>
<feature type="compositionally biased region" description="Basic residues" evidence="1">
    <location>
        <begin position="23"/>
        <end position="32"/>
    </location>
</feature>